<comment type="similarity">
    <text evidence="1">Belongs to the short-chain dehydrogenases/reductases (SDR) family.</text>
</comment>
<dbReference type="InterPro" id="IPR036291">
    <property type="entry name" value="NAD(P)-bd_dom_sf"/>
</dbReference>
<dbReference type="InterPro" id="IPR050259">
    <property type="entry name" value="SDR"/>
</dbReference>
<dbReference type="AlphaFoldDB" id="A0A2A9PKA9"/>
<evidence type="ECO:0000256" key="3">
    <source>
        <dbReference type="ARBA" id="ARBA00048508"/>
    </source>
</evidence>
<dbReference type="STRING" id="268505.A0A2A9PKA9"/>
<dbReference type="SUPFAM" id="SSF51735">
    <property type="entry name" value="NAD(P)-binding Rossmann-fold domains"/>
    <property type="match status" value="1"/>
</dbReference>
<reference evidence="5 6" key="1">
    <citation type="journal article" date="2015" name="BMC Genomics">
        <title>Gene expression during zombie ant biting behavior reflects the complexity underlying fungal parasitic behavioral manipulation.</title>
        <authorList>
            <person name="de Bekker C."/>
            <person name="Ohm R.A."/>
            <person name="Loreto R.G."/>
            <person name="Sebastian A."/>
            <person name="Albert I."/>
            <person name="Merrow M."/>
            <person name="Brachmann A."/>
            <person name="Hughes D.P."/>
        </authorList>
    </citation>
    <scope>NUCLEOTIDE SEQUENCE [LARGE SCALE GENOMIC DNA]</scope>
    <source>
        <strain evidence="5 6">SC16a</strain>
    </source>
</reference>
<dbReference type="Gene3D" id="3.40.50.720">
    <property type="entry name" value="NAD(P)-binding Rossmann-like Domain"/>
    <property type="match status" value="1"/>
</dbReference>
<gene>
    <name evidence="5" type="ORF">XA68_15697</name>
</gene>
<dbReference type="EC" id="1.1.1.100" evidence="2"/>
<comment type="catalytic activity">
    <reaction evidence="3">
        <text>a (3R)-hydroxyacyl-[ACP] + NADP(+) = a 3-oxoacyl-[ACP] + NADPH + H(+)</text>
        <dbReference type="Rhea" id="RHEA:17397"/>
        <dbReference type="Rhea" id="RHEA-COMP:9916"/>
        <dbReference type="Rhea" id="RHEA-COMP:9945"/>
        <dbReference type="ChEBI" id="CHEBI:15378"/>
        <dbReference type="ChEBI" id="CHEBI:57783"/>
        <dbReference type="ChEBI" id="CHEBI:58349"/>
        <dbReference type="ChEBI" id="CHEBI:78776"/>
        <dbReference type="ChEBI" id="CHEBI:78827"/>
        <dbReference type="EC" id="1.1.1.100"/>
    </reaction>
</comment>
<sequence length="89" mass="9573">MTTLHLKPVNNDVRGRLALVTGSTGGIGAACARALAAEGCDVALHYHSSSVKKRSPYSAIRKEEEEGVEEKKKCKSAQPTNGIRTKQKH</sequence>
<keyword evidence="6" id="KW-1185">Reference proteome</keyword>
<dbReference type="Pfam" id="PF00106">
    <property type="entry name" value="adh_short"/>
    <property type="match status" value="1"/>
</dbReference>
<organism evidence="5 6">
    <name type="scientific">Ophiocordyceps unilateralis</name>
    <name type="common">Zombie-ant fungus</name>
    <name type="synonym">Torrubia unilateralis</name>
    <dbReference type="NCBI Taxonomy" id="268505"/>
    <lineage>
        <taxon>Eukaryota</taxon>
        <taxon>Fungi</taxon>
        <taxon>Dikarya</taxon>
        <taxon>Ascomycota</taxon>
        <taxon>Pezizomycotina</taxon>
        <taxon>Sordariomycetes</taxon>
        <taxon>Hypocreomycetidae</taxon>
        <taxon>Hypocreales</taxon>
        <taxon>Ophiocordycipitaceae</taxon>
        <taxon>Ophiocordyceps</taxon>
    </lineage>
</organism>
<dbReference type="PANTHER" id="PTHR42879">
    <property type="entry name" value="3-OXOACYL-(ACYL-CARRIER-PROTEIN) REDUCTASE"/>
    <property type="match status" value="1"/>
</dbReference>
<comment type="caution">
    <text evidence="5">The sequence shown here is derived from an EMBL/GenBank/DDBJ whole genome shotgun (WGS) entry which is preliminary data.</text>
</comment>
<dbReference type="GO" id="GO:0004316">
    <property type="term" value="F:3-oxoacyl-[acyl-carrier-protein] reductase (NADPH) activity"/>
    <property type="evidence" value="ECO:0007669"/>
    <property type="project" value="UniProtKB-EC"/>
</dbReference>
<proteinExistence type="inferred from homology"/>
<feature type="compositionally biased region" description="Basic and acidic residues" evidence="4">
    <location>
        <begin position="60"/>
        <end position="72"/>
    </location>
</feature>
<evidence type="ECO:0000256" key="1">
    <source>
        <dbReference type="ARBA" id="ARBA00006484"/>
    </source>
</evidence>
<dbReference type="InterPro" id="IPR002347">
    <property type="entry name" value="SDR_fam"/>
</dbReference>
<evidence type="ECO:0000256" key="2">
    <source>
        <dbReference type="ARBA" id="ARBA00012948"/>
    </source>
</evidence>
<dbReference type="Proteomes" id="UP000037136">
    <property type="component" value="Unassembled WGS sequence"/>
</dbReference>
<accession>A0A2A9PKA9</accession>
<dbReference type="PROSITE" id="PS51257">
    <property type="entry name" value="PROKAR_LIPOPROTEIN"/>
    <property type="match status" value="1"/>
</dbReference>
<evidence type="ECO:0000313" key="6">
    <source>
        <dbReference type="Proteomes" id="UP000037136"/>
    </source>
</evidence>
<name>A0A2A9PKA9_OPHUN</name>
<protein>
    <recommendedName>
        <fullName evidence="2">3-oxoacyl-[acyl-carrier-protein] reductase</fullName>
        <ecNumber evidence="2">1.1.1.100</ecNumber>
    </recommendedName>
</protein>
<feature type="region of interest" description="Disordered" evidence="4">
    <location>
        <begin position="49"/>
        <end position="89"/>
    </location>
</feature>
<evidence type="ECO:0000256" key="4">
    <source>
        <dbReference type="SAM" id="MobiDB-lite"/>
    </source>
</evidence>
<evidence type="ECO:0000313" key="5">
    <source>
        <dbReference type="EMBL" id="PFH61935.1"/>
    </source>
</evidence>
<reference evidence="5 6" key="2">
    <citation type="journal article" date="2017" name="Sci. Rep.">
        <title>Ant-infecting Ophiocordyceps genomes reveal a high diversity of potential behavioral manipulation genes and a possible major role for enterotoxins.</title>
        <authorList>
            <person name="de Bekker C."/>
            <person name="Ohm R.A."/>
            <person name="Evans H.C."/>
            <person name="Brachmann A."/>
            <person name="Hughes D.P."/>
        </authorList>
    </citation>
    <scope>NUCLEOTIDE SEQUENCE [LARGE SCALE GENOMIC DNA]</scope>
    <source>
        <strain evidence="5 6">SC16a</strain>
    </source>
</reference>
<feature type="compositionally biased region" description="Polar residues" evidence="4">
    <location>
        <begin position="77"/>
        <end position="89"/>
    </location>
</feature>
<dbReference type="EMBL" id="LAZP02000048">
    <property type="protein sequence ID" value="PFH61935.1"/>
    <property type="molecule type" value="Genomic_DNA"/>
</dbReference>
<dbReference type="PANTHER" id="PTHR42879:SF2">
    <property type="entry name" value="3-OXOACYL-[ACYL-CARRIER-PROTEIN] REDUCTASE FABG"/>
    <property type="match status" value="1"/>
</dbReference>